<organism evidence="1 2">
    <name type="scientific">Undibacterium terreum</name>
    <dbReference type="NCBI Taxonomy" id="1224302"/>
    <lineage>
        <taxon>Bacteria</taxon>
        <taxon>Pseudomonadati</taxon>
        <taxon>Pseudomonadota</taxon>
        <taxon>Betaproteobacteria</taxon>
        <taxon>Burkholderiales</taxon>
        <taxon>Oxalobacteraceae</taxon>
        <taxon>Undibacterium</taxon>
    </lineage>
</organism>
<gene>
    <name evidence="1" type="ORF">GCM10011396_06840</name>
</gene>
<dbReference type="AlphaFoldDB" id="A0A916XC24"/>
<accession>A0A916XC24</accession>
<dbReference type="Proteomes" id="UP000637423">
    <property type="component" value="Unassembled WGS sequence"/>
</dbReference>
<comment type="caution">
    <text evidence="1">The sequence shown here is derived from an EMBL/GenBank/DDBJ whole genome shotgun (WGS) entry which is preliminary data.</text>
</comment>
<evidence type="ECO:0000313" key="2">
    <source>
        <dbReference type="Proteomes" id="UP000637423"/>
    </source>
</evidence>
<protein>
    <submittedName>
        <fullName evidence="1">Uncharacterized protein</fullName>
    </submittedName>
</protein>
<reference evidence="1" key="2">
    <citation type="submission" date="2020-09" db="EMBL/GenBank/DDBJ databases">
        <authorList>
            <person name="Sun Q."/>
            <person name="Zhou Y."/>
        </authorList>
    </citation>
    <scope>NUCLEOTIDE SEQUENCE</scope>
    <source>
        <strain evidence="1">CGMCC 1.10998</strain>
    </source>
</reference>
<dbReference type="RefSeq" id="WP_188564559.1">
    <property type="nucleotide sequence ID" value="NZ_BMED01000001.1"/>
</dbReference>
<proteinExistence type="predicted"/>
<dbReference type="EMBL" id="BMED01000001">
    <property type="protein sequence ID" value="GGC62533.1"/>
    <property type="molecule type" value="Genomic_DNA"/>
</dbReference>
<name>A0A916XC24_9BURK</name>
<evidence type="ECO:0000313" key="1">
    <source>
        <dbReference type="EMBL" id="GGC62533.1"/>
    </source>
</evidence>
<reference evidence="1" key="1">
    <citation type="journal article" date="2014" name="Int. J. Syst. Evol. Microbiol.">
        <title>Complete genome sequence of Corynebacterium casei LMG S-19264T (=DSM 44701T), isolated from a smear-ripened cheese.</title>
        <authorList>
            <consortium name="US DOE Joint Genome Institute (JGI-PGF)"/>
            <person name="Walter F."/>
            <person name="Albersmeier A."/>
            <person name="Kalinowski J."/>
            <person name="Ruckert C."/>
        </authorList>
    </citation>
    <scope>NUCLEOTIDE SEQUENCE</scope>
    <source>
        <strain evidence="1">CGMCC 1.10998</strain>
    </source>
</reference>
<sequence>MNNSLTIDELDALQQISTLPKQGRASACVARNAKRLAGLKFIAYERDGRLSITDKGKETLFIKNCIDGLRAISADPLAPLSHDVANFLGKKGHIVPRAEGGFDITTRGSESLADIEAH</sequence>
<keyword evidence="2" id="KW-1185">Reference proteome</keyword>